<proteinExistence type="predicted"/>
<dbReference type="EMBL" id="JARBHB010000013">
    <property type="protein sequence ID" value="KAJ8870260.1"/>
    <property type="molecule type" value="Genomic_DNA"/>
</dbReference>
<keyword evidence="2" id="KW-1185">Reference proteome</keyword>
<evidence type="ECO:0000313" key="2">
    <source>
        <dbReference type="Proteomes" id="UP001159363"/>
    </source>
</evidence>
<evidence type="ECO:0000313" key="1">
    <source>
        <dbReference type="EMBL" id="KAJ8870260.1"/>
    </source>
</evidence>
<protein>
    <submittedName>
        <fullName evidence="1">Uncharacterized protein</fullName>
    </submittedName>
</protein>
<gene>
    <name evidence="1" type="ORF">PR048_029281</name>
</gene>
<name>A0ABQ9GCY2_9NEOP</name>
<reference evidence="1 2" key="1">
    <citation type="submission" date="2023-02" db="EMBL/GenBank/DDBJ databases">
        <title>LHISI_Scaffold_Assembly.</title>
        <authorList>
            <person name="Stuart O.P."/>
            <person name="Cleave R."/>
            <person name="Magrath M.J.L."/>
            <person name="Mikheyev A.S."/>
        </authorList>
    </citation>
    <scope>NUCLEOTIDE SEQUENCE [LARGE SCALE GENOMIC DNA]</scope>
    <source>
        <strain evidence="1">Daus_M_001</strain>
        <tissue evidence="1">Leg muscle</tissue>
    </source>
</reference>
<sequence length="482" mass="54099">MSSITGRFAQNFRMWESCRTMPLVDGFSRELLFPPPFTHPVPNDLPCGRNYNDRVVPRATKESPGSTPEWNHTRIFSCKISADAADVWRVFSARITATSLYLAFILREFSYLGERRNLQAWTSILQTPVFHFLLHFAFFVKIFLVHASLLHINTTRLQPGRNRGQIPGGVAPEFSQMGIVQDDAAGRWVFSGFSRFSLPLHSDAVPYSPSFTLIGPQSPESPNSTTSNPFSFWSRQKFPSVRMPRDHSAAYDFLWVRLRRLSMARRLLSANRTAVLNWPARLDLFAASEAEKCRCYKGDIARSIRCAIATTCSVPVVLRVSMELDHVKTNLLIFPFHFKTRRCVMPLQNEPDHQQCFIGLGDVVVRGPACHPDGLDSIPSERAPGILLVGIELDNAVGRRGFLGGLPYPPRFHSGAAPNLPLFTLDGSHNLYVKSRPISPLHRNSANRVGATDPANLEPFRALDARMEGNGRHLHAHLVPHD</sequence>
<accession>A0ABQ9GCY2</accession>
<comment type="caution">
    <text evidence="1">The sequence shown here is derived from an EMBL/GenBank/DDBJ whole genome shotgun (WGS) entry which is preliminary data.</text>
</comment>
<organism evidence="1 2">
    <name type="scientific">Dryococelus australis</name>
    <dbReference type="NCBI Taxonomy" id="614101"/>
    <lineage>
        <taxon>Eukaryota</taxon>
        <taxon>Metazoa</taxon>
        <taxon>Ecdysozoa</taxon>
        <taxon>Arthropoda</taxon>
        <taxon>Hexapoda</taxon>
        <taxon>Insecta</taxon>
        <taxon>Pterygota</taxon>
        <taxon>Neoptera</taxon>
        <taxon>Polyneoptera</taxon>
        <taxon>Phasmatodea</taxon>
        <taxon>Verophasmatodea</taxon>
        <taxon>Anareolatae</taxon>
        <taxon>Phasmatidae</taxon>
        <taxon>Eurycanthinae</taxon>
        <taxon>Dryococelus</taxon>
    </lineage>
</organism>
<dbReference type="Proteomes" id="UP001159363">
    <property type="component" value="Chromosome 12"/>
</dbReference>